<sequence length="259" mass="26447">AISGKLGYGSETTLAGRKQGTITELPNAGSVVDCGATVYKVDAKPVPLFCGTIPLYRPVGPGMDKGPDVKMVEENLKRFGYGSGLGTPDDKFTAATEAAIKKMQKALGLDQTGTINPGDVIITAGAFRISTVTGQLGGQGAGDLLKYTGVNRGVVVQLKSDQRDLANVGAKVTIVAGGKSVTGTITKIEEAPPDSNPIPGQSSDTKFNVSISVDDPARITAGDGTSVDVSFTANNHENVLAVPVGALVALAEGGYALEL</sequence>
<dbReference type="InterPro" id="IPR002477">
    <property type="entry name" value="Peptidoglycan-bd-like"/>
</dbReference>
<gene>
    <name evidence="2" type="ORF">ACFQ1S_35785</name>
</gene>
<reference evidence="3" key="1">
    <citation type="journal article" date="2019" name="Int. J. Syst. Evol. Microbiol.">
        <title>The Global Catalogue of Microorganisms (GCM) 10K type strain sequencing project: providing services to taxonomists for standard genome sequencing and annotation.</title>
        <authorList>
            <consortium name="The Broad Institute Genomics Platform"/>
            <consortium name="The Broad Institute Genome Sequencing Center for Infectious Disease"/>
            <person name="Wu L."/>
            <person name="Ma J."/>
        </authorList>
    </citation>
    <scope>NUCLEOTIDE SEQUENCE [LARGE SCALE GENOMIC DNA]</scope>
    <source>
        <strain evidence="3">JCM 31486</strain>
    </source>
</reference>
<dbReference type="InterPro" id="IPR036366">
    <property type="entry name" value="PGBDSf"/>
</dbReference>
<comment type="caution">
    <text evidence="2">The sequence shown here is derived from an EMBL/GenBank/DDBJ whole genome shotgun (WGS) entry which is preliminary data.</text>
</comment>
<dbReference type="InterPro" id="IPR036365">
    <property type="entry name" value="PGBD-like_sf"/>
</dbReference>
<organism evidence="2 3">
    <name type="scientific">Kibdelosporangium lantanae</name>
    <dbReference type="NCBI Taxonomy" id="1497396"/>
    <lineage>
        <taxon>Bacteria</taxon>
        <taxon>Bacillati</taxon>
        <taxon>Actinomycetota</taxon>
        <taxon>Actinomycetes</taxon>
        <taxon>Pseudonocardiales</taxon>
        <taxon>Pseudonocardiaceae</taxon>
        <taxon>Kibdelosporangium</taxon>
    </lineage>
</organism>
<feature type="non-terminal residue" evidence="2">
    <location>
        <position position="1"/>
    </location>
</feature>
<dbReference type="Pfam" id="PF01471">
    <property type="entry name" value="PG_binding_1"/>
    <property type="match status" value="1"/>
</dbReference>
<evidence type="ECO:0000313" key="3">
    <source>
        <dbReference type="Proteomes" id="UP001597045"/>
    </source>
</evidence>
<evidence type="ECO:0000313" key="2">
    <source>
        <dbReference type="EMBL" id="MFD1050509.1"/>
    </source>
</evidence>
<feature type="non-terminal residue" evidence="2">
    <location>
        <position position="259"/>
    </location>
</feature>
<feature type="domain" description="Peptidoglycan binding-like" evidence="1">
    <location>
        <begin position="66"/>
        <end position="117"/>
    </location>
</feature>
<accession>A0ABW3MLH1</accession>
<protein>
    <submittedName>
        <fullName evidence="2">Peptidoglycan-binding protein</fullName>
    </submittedName>
</protein>
<dbReference type="EMBL" id="JBHTIS010002892">
    <property type="protein sequence ID" value="MFD1050509.1"/>
    <property type="molecule type" value="Genomic_DNA"/>
</dbReference>
<dbReference type="Gene3D" id="1.10.101.10">
    <property type="entry name" value="PGBD-like superfamily/PGBD"/>
    <property type="match status" value="1"/>
</dbReference>
<name>A0ABW3MLH1_9PSEU</name>
<dbReference type="SUPFAM" id="SSF47090">
    <property type="entry name" value="PGBD-like"/>
    <property type="match status" value="1"/>
</dbReference>
<evidence type="ECO:0000259" key="1">
    <source>
        <dbReference type="Pfam" id="PF01471"/>
    </source>
</evidence>
<proteinExistence type="predicted"/>
<keyword evidence="3" id="KW-1185">Reference proteome</keyword>
<dbReference type="Proteomes" id="UP001597045">
    <property type="component" value="Unassembled WGS sequence"/>
</dbReference>